<evidence type="ECO:0000313" key="2">
    <source>
        <dbReference type="EMBL" id="TGE21985.1"/>
    </source>
</evidence>
<dbReference type="EMBL" id="SRLC01000002">
    <property type="protein sequence ID" value="TGE21985.1"/>
    <property type="molecule type" value="Genomic_DNA"/>
</dbReference>
<dbReference type="AlphaFoldDB" id="A0A4Z0PWY6"/>
<dbReference type="Proteomes" id="UP000297549">
    <property type="component" value="Unassembled WGS sequence"/>
</dbReference>
<accession>A0A4Z0PWY6</accession>
<keyword evidence="1" id="KW-0732">Signal</keyword>
<dbReference type="OrthoDB" id="879049at2"/>
<feature type="signal peptide" evidence="1">
    <location>
        <begin position="1"/>
        <end position="22"/>
    </location>
</feature>
<protein>
    <recommendedName>
        <fullName evidence="4">RHS repeat protein</fullName>
    </recommendedName>
</protein>
<name>A0A4Z0PWY6_9BACT</name>
<evidence type="ECO:0000256" key="1">
    <source>
        <dbReference type="SAM" id="SignalP"/>
    </source>
</evidence>
<feature type="chain" id="PRO_5021197847" description="RHS repeat protein" evidence="1">
    <location>
        <begin position="23"/>
        <end position="390"/>
    </location>
</feature>
<keyword evidence="3" id="KW-1185">Reference proteome</keyword>
<reference evidence="2 3" key="1">
    <citation type="submission" date="2019-04" db="EMBL/GenBank/DDBJ databases">
        <authorList>
            <person name="Feng G."/>
            <person name="Zhang J."/>
            <person name="Zhu H."/>
        </authorList>
    </citation>
    <scope>NUCLEOTIDE SEQUENCE [LARGE SCALE GENOMIC DNA]</scope>
    <source>
        <strain evidence="2 3">JCM 31653</strain>
    </source>
</reference>
<dbReference type="RefSeq" id="WP_135464509.1">
    <property type="nucleotide sequence ID" value="NZ_SRLC01000002.1"/>
</dbReference>
<gene>
    <name evidence="2" type="ORF">E5K00_17170</name>
</gene>
<comment type="caution">
    <text evidence="2">The sequence shown here is derived from an EMBL/GenBank/DDBJ whole genome shotgun (WGS) entry which is preliminary data.</text>
</comment>
<sequence>MRFFPASAALMLSILAAQPGYAQAPSLRQPRLWEQTQWRLPHQAQPSPPPTQTSILVQPIIPVDADGSIKVEPDSATRHLYARHKVRAVLKVRLNSEGQVQDTVEYQGVDPQGRWTQVGISPRRVRRQWSFNADGLCTALVEYAHPKRPYTVITTYNPSLGRGQQEVVQPDGKHDIVSEKRLYRSGDTLLTEIRGQALNVQHYFYPAYYQRSLRLSPHPDTVLSLTCFYNEKQEITSFQADYLLYRQGLLVENGKLNLPETSRAKAVRYAPDATGFPDPGRLLAALRQGRGLHAQRRRFYDQQHRLIRQEINHSVHSGAREQLVRNVVHYTYNALGQLIGREGSLTTDSAPGRAGYAVFSYLPSGLLQGETTDARSAKPAFYRYQYEYYE</sequence>
<evidence type="ECO:0000313" key="3">
    <source>
        <dbReference type="Proteomes" id="UP000297549"/>
    </source>
</evidence>
<proteinExistence type="predicted"/>
<evidence type="ECO:0008006" key="4">
    <source>
        <dbReference type="Google" id="ProtNLM"/>
    </source>
</evidence>
<organism evidence="2 3">
    <name type="scientific">Hymenobacter aquaticus</name>
    <dbReference type="NCBI Taxonomy" id="1867101"/>
    <lineage>
        <taxon>Bacteria</taxon>
        <taxon>Pseudomonadati</taxon>
        <taxon>Bacteroidota</taxon>
        <taxon>Cytophagia</taxon>
        <taxon>Cytophagales</taxon>
        <taxon>Hymenobacteraceae</taxon>
        <taxon>Hymenobacter</taxon>
    </lineage>
</organism>